<proteinExistence type="predicted"/>
<accession>A0A6C0IAF7</accession>
<name>A0A6C0IAF7_9ZZZZ</name>
<organism evidence="1">
    <name type="scientific">viral metagenome</name>
    <dbReference type="NCBI Taxonomy" id="1070528"/>
    <lineage>
        <taxon>unclassified sequences</taxon>
        <taxon>metagenomes</taxon>
        <taxon>organismal metagenomes</taxon>
    </lineage>
</organism>
<reference evidence="1" key="1">
    <citation type="journal article" date="2020" name="Nature">
        <title>Giant virus diversity and host interactions through global metagenomics.</title>
        <authorList>
            <person name="Schulz F."/>
            <person name="Roux S."/>
            <person name="Paez-Espino D."/>
            <person name="Jungbluth S."/>
            <person name="Walsh D.A."/>
            <person name="Denef V.J."/>
            <person name="McMahon K.D."/>
            <person name="Konstantinidis K.T."/>
            <person name="Eloe-Fadrosh E.A."/>
            <person name="Kyrpides N.C."/>
            <person name="Woyke T."/>
        </authorList>
    </citation>
    <scope>NUCLEOTIDE SEQUENCE</scope>
    <source>
        <strain evidence="1">GVMAG-M-3300023184-60</strain>
    </source>
</reference>
<dbReference type="AlphaFoldDB" id="A0A6C0IAF7"/>
<dbReference type="EMBL" id="MN740143">
    <property type="protein sequence ID" value="QHT89590.1"/>
    <property type="molecule type" value="Genomic_DNA"/>
</dbReference>
<sequence>MAAAPAAAVPVAAPSFTRTIENVQEYREYKEVMNKFTSKLDEILYICDMIDVDRIDQFLINFLETYNFYKGKEEDDTGKEEDDTGYSDLSEKYIEDIKKNENFQKMTTYISTNSEEIAKMFDKLNIYLFEDIKKKYLENTTPTDATIKTDILKQKQNIIEQLEKIIRLLEIRTNSNSIAPLPFEKLKFYDVALINKNDIICAIDGYWLFKIIYKKLHVLNNEDSQLNNKFEEVFKYEFYIIYTTLHEVFKETLKLENNTININIIIKNINDIKGFFEKYKPTNAAIP</sequence>
<evidence type="ECO:0000313" key="1">
    <source>
        <dbReference type="EMBL" id="QHT89590.1"/>
    </source>
</evidence>
<protein>
    <submittedName>
        <fullName evidence="1">Uncharacterized protein</fullName>
    </submittedName>
</protein>